<dbReference type="InterPro" id="IPR003423">
    <property type="entry name" value="OMP_efflux"/>
</dbReference>
<dbReference type="PANTHER" id="PTHR30203">
    <property type="entry name" value="OUTER MEMBRANE CATION EFFLUX PROTEIN"/>
    <property type="match status" value="1"/>
</dbReference>
<evidence type="ECO:0000313" key="12">
    <source>
        <dbReference type="Proteomes" id="UP000594892"/>
    </source>
</evidence>
<proteinExistence type="inferred from homology"/>
<evidence type="ECO:0000256" key="4">
    <source>
        <dbReference type="ARBA" id="ARBA00022692"/>
    </source>
</evidence>
<evidence type="ECO:0000256" key="8">
    <source>
        <dbReference type="ARBA" id="ARBA00023288"/>
    </source>
</evidence>
<dbReference type="Gene3D" id="1.20.1600.10">
    <property type="entry name" value="Outer membrane efflux proteins (OEP)"/>
    <property type="match status" value="1"/>
</dbReference>
<keyword evidence="7 9" id="KW-0564">Palmitate</keyword>
<name>A0AAP9XXJ3_BURGL</name>
<evidence type="ECO:0000313" key="11">
    <source>
        <dbReference type="EMBL" id="QPQ90541.1"/>
    </source>
</evidence>
<sequence>MSRGIRFARPARAALAGGMLAAGILLGACVPSGFRTTVTPRTPGADALASVTGPVAEGGAWPAPDWVRQLGDAQLDALVAEAYENNPTLQAAKARIAIAQAQLQQYSAMTGLVGTAGASVTKARVPRSDGVANVNAGGFNVPVELFGDPAISSSSLYAGLNYQLDLWGAHAAATRGLLSNRDAARVDAEQARLTLAVSLVTLYCELDQVYAQRDQLEQKRAASEQIDAVLRERAARGIDNAYDASDAAIKRSRLLAQIASADEQIRLIEVQIGVMTGKGPERGLALARPHPGQLVDAPLPAQLPAELLGRRPDIVAARLRVQAAFASVDGARADFYPNVNLSAIGGLFALTPAGLLRGRAFGGSIGPAVSLPIFERGRLKAKLAGNVANADVAIALYNQTVDQALGQVARQLTQLRTMDTLLAGQQKAVDAAQRIVGIAEERHRRGFGMEKDVNNARLTLADERTRMIDLLARRRALRIGLIDALGGGFDASQLPGPAIVGSAPASAPHDRPTDSHFD</sequence>
<evidence type="ECO:0000256" key="5">
    <source>
        <dbReference type="ARBA" id="ARBA00022729"/>
    </source>
</evidence>
<evidence type="ECO:0000256" key="7">
    <source>
        <dbReference type="ARBA" id="ARBA00023139"/>
    </source>
</evidence>
<keyword evidence="3 9" id="KW-1134">Transmembrane beta strand</keyword>
<protein>
    <submittedName>
        <fullName evidence="11">Efflux transporter outer membrane subunit</fullName>
    </submittedName>
</protein>
<keyword evidence="6 9" id="KW-0472">Membrane</keyword>
<dbReference type="PANTHER" id="PTHR30203:SF20">
    <property type="entry name" value="MULTIDRUG RESISTANCE OUTER MEMBRANE PROTEIN MDTP-RELATED"/>
    <property type="match status" value="1"/>
</dbReference>
<comment type="similarity">
    <text evidence="2 9">Belongs to the outer membrane factor (OMF) (TC 1.B.17) family.</text>
</comment>
<gene>
    <name evidence="11" type="ORF">I6H06_01925</name>
</gene>
<evidence type="ECO:0000256" key="6">
    <source>
        <dbReference type="ARBA" id="ARBA00023136"/>
    </source>
</evidence>
<dbReference type="Gene3D" id="2.20.200.10">
    <property type="entry name" value="Outer membrane efflux proteins (OEP)"/>
    <property type="match status" value="1"/>
</dbReference>
<accession>A0AAP9XXJ3</accession>
<dbReference type="RefSeq" id="WP_012733407.1">
    <property type="nucleotide sequence ID" value="NZ_CP023204.1"/>
</dbReference>
<feature type="coiled-coil region" evidence="10">
    <location>
        <begin position="199"/>
        <end position="226"/>
    </location>
</feature>
<organism evidence="11 12">
    <name type="scientific">Burkholderia glumae</name>
    <name type="common">Pseudomonas glumae</name>
    <dbReference type="NCBI Taxonomy" id="337"/>
    <lineage>
        <taxon>Bacteria</taxon>
        <taxon>Pseudomonadati</taxon>
        <taxon>Pseudomonadota</taxon>
        <taxon>Betaproteobacteria</taxon>
        <taxon>Burkholderiales</taxon>
        <taxon>Burkholderiaceae</taxon>
        <taxon>Burkholderia</taxon>
    </lineage>
</organism>
<dbReference type="GeneID" id="45695305"/>
<keyword evidence="4 9" id="KW-0812">Transmembrane</keyword>
<keyword evidence="5" id="KW-0732">Signal</keyword>
<evidence type="ECO:0000256" key="9">
    <source>
        <dbReference type="RuleBase" id="RU362097"/>
    </source>
</evidence>
<evidence type="ECO:0000256" key="1">
    <source>
        <dbReference type="ARBA" id="ARBA00004370"/>
    </source>
</evidence>
<dbReference type="GO" id="GO:0015562">
    <property type="term" value="F:efflux transmembrane transporter activity"/>
    <property type="evidence" value="ECO:0007669"/>
    <property type="project" value="InterPro"/>
</dbReference>
<dbReference type="InterPro" id="IPR010131">
    <property type="entry name" value="MdtP/NodT-like"/>
</dbReference>
<dbReference type="EMBL" id="CP065600">
    <property type="protein sequence ID" value="QPQ90541.1"/>
    <property type="molecule type" value="Genomic_DNA"/>
</dbReference>
<evidence type="ECO:0000256" key="10">
    <source>
        <dbReference type="SAM" id="Coils"/>
    </source>
</evidence>
<comment type="subcellular location">
    <subcellularLocation>
        <location evidence="9">Cell membrane</location>
        <topology evidence="9">Lipid-anchor</topology>
    </subcellularLocation>
    <subcellularLocation>
        <location evidence="1">Membrane</location>
    </subcellularLocation>
</comment>
<keyword evidence="8 9" id="KW-0449">Lipoprotein</keyword>
<keyword evidence="10" id="KW-0175">Coiled coil</keyword>
<dbReference type="AlphaFoldDB" id="A0AAP9XXJ3"/>
<evidence type="ECO:0000256" key="3">
    <source>
        <dbReference type="ARBA" id="ARBA00022452"/>
    </source>
</evidence>
<dbReference type="NCBIfam" id="TIGR01845">
    <property type="entry name" value="outer_NodT"/>
    <property type="match status" value="1"/>
</dbReference>
<dbReference type="Proteomes" id="UP000594892">
    <property type="component" value="Chromosome 1"/>
</dbReference>
<dbReference type="GO" id="GO:0005886">
    <property type="term" value="C:plasma membrane"/>
    <property type="evidence" value="ECO:0007669"/>
    <property type="project" value="UniProtKB-SubCell"/>
</dbReference>
<dbReference type="PROSITE" id="PS51257">
    <property type="entry name" value="PROKAR_LIPOPROTEIN"/>
    <property type="match status" value="1"/>
</dbReference>
<dbReference type="SUPFAM" id="SSF56954">
    <property type="entry name" value="Outer membrane efflux proteins (OEP)"/>
    <property type="match status" value="1"/>
</dbReference>
<dbReference type="Pfam" id="PF02321">
    <property type="entry name" value="OEP"/>
    <property type="match status" value="2"/>
</dbReference>
<reference evidence="11 12" key="1">
    <citation type="submission" date="2020-12" db="EMBL/GenBank/DDBJ databases">
        <title>FDA dAtabase for Regulatory Grade micrObial Sequences (FDA-ARGOS): Supporting development and validation of Infectious Disease Dx tests.</title>
        <authorList>
            <person name="Minogue T."/>
            <person name="Wolcott M."/>
            <person name="Wasieloski L."/>
            <person name="Aguilar W."/>
            <person name="Moore D."/>
            <person name="Jaissle J."/>
            <person name="Tallon L."/>
            <person name="Sadzewicz L."/>
            <person name="Zhao X."/>
            <person name="Boylan J."/>
            <person name="Ott S."/>
            <person name="Bowen H."/>
            <person name="Vavikolanu K."/>
            <person name="Mehta A."/>
            <person name="Aluvathingal J."/>
            <person name="Nadendla S."/>
            <person name="Yan Y."/>
            <person name="Sichtig H."/>
        </authorList>
    </citation>
    <scope>NUCLEOTIDE SEQUENCE [LARGE SCALE GENOMIC DNA]</scope>
    <source>
        <strain evidence="11 12">FDAARGOS_949</strain>
    </source>
</reference>
<evidence type="ECO:0000256" key="2">
    <source>
        <dbReference type="ARBA" id="ARBA00007613"/>
    </source>
</evidence>